<dbReference type="PANTHER" id="PTHR43861:SF1">
    <property type="entry name" value="TRANS-ACONITATE 2-METHYLTRANSFERASE"/>
    <property type="match status" value="1"/>
</dbReference>
<reference evidence="4 5" key="1">
    <citation type="submission" date="2016-10" db="EMBL/GenBank/DDBJ databases">
        <authorList>
            <person name="de Groot N.N."/>
        </authorList>
    </citation>
    <scope>NUCLEOTIDE SEQUENCE [LARGE SCALE GENOMIC DNA]</scope>
    <source>
        <strain evidence="4 5">CGMCC 1.11030</strain>
    </source>
</reference>
<dbReference type="CDD" id="cd02440">
    <property type="entry name" value="AdoMet_MTases"/>
    <property type="match status" value="1"/>
</dbReference>
<gene>
    <name evidence="4" type="ORF">SAMN05216258_102486</name>
</gene>
<dbReference type="RefSeq" id="WP_092858578.1">
    <property type="nucleotide sequence ID" value="NZ_FOQH01000002.1"/>
</dbReference>
<dbReference type="AlphaFoldDB" id="A0A1I3DAZ2"/>
<proteinExistence type="predicted"/>
<feature type="domain" description="Methyltransferase" evidence="3">
    <location>
        <begin position="45"/>
        <end position="136"/>
    </location>
</feature>
<protein>
    <submittedName>
        <fullName evidence="4">Methyltransferase domain-containing protein</fullName>
    </submittedName>
</protein>
<dbReference type="GO" id="GO:0032259">
    <property type="term" value="P:methylation"/>
    <property type="evidence" value="ECO:0007669"/>
    <property type="project" value="UniProtKB-KW"/>
</dbReference>
<dbReference type="STRING" id="1114924.SAMN05216258_102486"/>
<dbReference type="InterPro" id="IPR029063">
    <property type="entry name" value="SAM-dependent_MTases_sf"/>
</dbReference>
<dbReference type="InterPro" id="IPR041698">
    <property type="entry name" value="Methyltransf_25"/>
</dbReference>
<evidence type="ECO:0000256" key="1">
    <source>
        <dbReference type="ARBA" id="ARBA00022603"/>
    </source>
</evidence>
<name>A0A1I3DAZ2_9RHOB</name>
<keyword evidence="2 4" id="KW-0808">Transferase</keyword>
<dbReference type="OrthoDB" id="9765084at2"/>
<evidence type="ECO:0000313" key="4">
    <source>
        <dbReference type="EMBL" id="SFH83910.1"/>
    </source>
</evidence>
<dbReference type="Gene3D" id="3.40.50.150">
    <property type="entry name" value="Vaccinia Virus protein VP39"/>
    <property type="match status" value="1"/>
</dbReference>
<keyword evidence="5" id="KW-1185">Reference proteome</keyword>
<evidence type="ECO:0000313" key="5">
    <source>
        <dbReference type="Proteomes" id="UP000199377"/>
    </source>
</evidence>
<keyword evidence="1 4" id="KW-0489">Methyltransferase</keyword>
<evidence type="ECO:0000259" key="3">
    <source>
        <dbReference type="Pfam" id="PF13649"/>
    </source>
</evidence>
<dbReference type="PANTHER" id="PTHR43861">
    <property type="entry name" value="TRANS-ACONITATE 2-METHYLTRANSFERASE-RELATED"/>
    <property type="match status" value="1"/>
</dbReference>
<accession>A0A1I3DAZ2</accession>
<dbReference type="SUPFAM" id="SSF53335">
    <property type="entry name" value="S-adenosyl-L-methionine-dependent methyltransferases"/>
    <property type="match status" value="1"/>
</dbReference>
<dbReference type="Proteomes" id="UP000199377">
    <property type="component" value="Unassembled WGS sequence"/>
</dbReference>
<dbReference type="Pfam" id="PF13649">
    <property type="entry name" value="Methyltransf_25"/>
    <property type="match status" value="1"/>
</dbReference>
<dbReference type="EMBL" id="FOQH01000002">
    <property type="protein sequence ID" value="SFH83910.1"/>
    <property type="molecule type" value="Genomic_DNA"/>
</dbReference>
<sequence length="290" mass="31737">MTRALSDYDAWAELYDRTLGPAYSALKMGFLERRLLDRLPAGARVLDLCCGSGRMMAPMLARGFAVSGLDLSADMLRLAARNAPGAELRHGDARDFHYESPFAGAVCASASLNHIRDLDELERVFRAVHAALEDGGLFVFDINHPAQMAKHWQGRTAAGEIAADHAWSITPRYAPERAEGAFRVDLFRRPQGAPAPAGGLTRALLRRPLARRLRLRRLEAFAARHPDWAHRAMDFPVHGHPLDGVAARLEAVGFDVSLETLAGRGEVGADDAACFVCRARPALPRRMAAE</sequence>
<organism evidence="4 5">
    <name type="scientific">Albimonas pacifica</name>
    <dbReference type="NCBI Taxonomy" id="1114924"/>
    <lineage>
        <taxon>Bacteria</taxon>
        <taxon>Pseudomonadati</taxon>
        <taxon>Pseudomonadota</taxon>
        <taxon>Alphaproteobacteria</taxon>
        <taxon>Rhodobacterales</taxon>
        <taxon>Paracoccaceae</taxon>
        <taxon>Albimonas</taxon>
    </lineage>
</organism>
<dbReference type="GO" id="GO:0008168">
    <property type="term" value="F:methyltransferase activity"/>
    <property type="evidence" value="ECO:0007669"/>
    <property type="project" value="UniProtKB-KW"/>
</dbReference>
<evidence type="ECO:0000256" key="2">
    <source>
        <dbReference type="ARBA" id="ARBA00022679"/>
    </source>
</evidence>